<evidence type="ECO:0000313" key="2">
    <source>
        <dbReference type="Proteomes" id="UP000694888"/>
    </source>
</evidence>
<dbReference type="InterPro" id="IPR031259">
    <property type="entry name" value="ILBP"/>
</dbReference>
<dbReference type="InterPro" id="IPR000463">
    <property type="entry name" value="Fatty_acid-bd"/>
</dbReference>
<dbReference type="SUPFAM" id="SSF50814">
    <property type="entry name" value="Lipocalins"/>
    <property type="match status" value="1"/>
</dbReference>
<organism evidence="2 3">
    <name type="scientific">Aplysia californica</name>
    <name type="common">California sea hare</name>
    <dbReference type="NCBI Taxonomy" id="6500"/>
    <lineage>
        <taxon>Eukaryota</taxon>
        <taxon>Metazoa</taxon>
        <taxon>Spiralia</taxon>
        <taxon>Lophotrochozoa</taxon>
        <taxon>Mollusca</taxon>
        <taxon>Gastropoda</taxon>
        <taxon>Heterobranchia</taxon>
        <taxon>Euthyneura</taxon>
        <taxon>Tectipleura</taxon>
        <taxon>Aplysiida</taxon>
        <taxon>Aplysioidea</taxon>
        <taxon>Aplysiidae</taxon>
        <taxon>Aplysia</taxon>
    </lineage>
</organism>
<keyword evidence="2" id="KW-1185">Reference proteome</keyword>
<name>A0ABM1A802_APLCA</name>
<protein>
    <submittedName>
        <fullName evidence="3">Fatty acid-binding protein 10-A, liver basic</fullName>
    </submittedName>
</protein>
<evidence type="ECO:0000256" key="1">
    <source>
        <dbReference type="ARBA" id="ARBA00008390"/>
    </source>
</evidence>
<dbReference type="CDD" id="cd00742">
    <property type="entry name" value="FABP"/>
    <property type="match status" value="1"/>
</dbReference>
<dbReference type="Pfam" id="PF14651">
    <property type="entry name" value="Lipocalin_7"/>
    <property type="match status" value="1"/>
</dbReference>
<dbReference type="PRINTS" id="PR00178">
    <property type="entry name" value="FATTYACIDBP"/>
</dbReference>
<dbReference type="RefSeq" id="XP_012942593.1">
    <property type="nucleotide sequence ID" value="XM_013087139.2"/>
</dbReference>
<reference evidence="3" key="1">
    <citation type="submission" date="2025-08" db="UniProtKB">
        <authorList>
            <consortium name="RefSeq"/>
        </authorList>
    </citation>
    <scope>IDENTIFICATION</scope>
</reference>
<sequence>MEAYHGSWKIDIAQTKNMDEFLKAAGFPAEVAKEFVAREWSVTYGGDGSKVTVEVKVLNRPNLPVRNYVFEMGKEIEIEGVDGDKTLSTVSWDGGKFLETHKASNGAFEFNMTREAKGDKMFIVSKIKDTTLEEVYVRC</sequence>
<comment type="similarity">
    <text evidence="1">Belongs to the calycin superfamily. Fatty-acid binding protein (FABP) family.</text>
</comment>
<dbReference type="Gene3D" id="2.40.128.20">
    <property type="match status" value="1"/>
</dbReference>
<dbReference type="PANTHER" id="PTHR11955">
    <property type="entry name" value="FATTY ACID BINDING PROTEIN"/>
    <property type="match status" value="1"/>
</dbReference>
<dbReference type="GeneID" id="106012886"/>
<gene>
    <name evidence="3" type="primary">LOC106012886</name>
</gene>
<proteinExistence type="inferred from homology"/>
<dbReference type="Proteomes" id="UP000694888">
    <property type="component" value="Unplaced"/>
</dbReference>
<accession>A0ABM1A802</accession>
<evidence type="ECO:0000313" key="3">
    <source>
        <dbReference type="RefSeq" id="XP_012942593.1"/>
    </source>
</evidence>
<dbReference type="InterPro" id="IPR012674">
    <property type="entry name" value="Calycin"/>
</dbReference>